<reference evidence="1" key="2">
    <citation type="submission" date="2013-10" db="EMBL/GenBank/DDBJ databases">
        <authorList>
            <person name="Aslett M."/>
        </authorList>
    </citation>
    <scope>NUCLEOTIDE SEQUENCE [LARGE SCALE GENOMIC DNA]</scope>
    <source>
        <strain evidence="1">Houghton</strain>
    </source>
</reference>
<keyword evidence="2" id="KW-1185">Reference proteome</keyword>
<reference evidence="1" key="1">
    <citation type="submission" date="2013-10" db="EMBL/GenBank/DDBJ databases">
        <title>Genomic analysis of the causative agents of coccidiosis in chickens.</title>
        <authorList>
            <person name="Reid A.J."/>
            <person name="Blake D."/>
            <person name="Billington K."/>
            <person name="Browne H."/>
            <person name="Dunn M."/>
            <person name="Hung S."/>
            <person name="Kawahara F."/>
            <person name="Miranda-Saavedra D."/>
            <person name="Mourier T."/>
            <person name="Nagra H."/>
            <person name="Otto T.D."/>
            <person name="Rawlings N."/>
            <person name="Sanchez A."/>
            <person name="Sanders M."/>
            <person name="Subramaniam C."/>
            <person name="Tay Y."/>
            <person name="Dear P."/>
            <person name="Doerig C."/>
            <person name="Gruber A."/>
            <person name="Parkinson J."/>
            <person name="Shirley M."/>
            <person name="Wan K.L."/>
            <person name="Berriman M."/>
            <person name="Tomley F."/>
            <person name="Pain A."/>
        </authorList>
    </citation>
    <scope>NUCLEOTIDE SEQUENCE [LARGE SCALE GENOMIC DNA]</scope>
    <source>
        <strain evidence="1">Houghton</strain>
    </source>
</reference>
<gene>
    <name evidence="1" type="ORF">ETH_00025095</name>
</gene>
<dbReference type="VEuPathDB" id="ToxoDB:ETH2_1057100"/>
<accession>U6L0F0</accession>
<dbReference type="Proteomes" id="UP000030747">
    <property type="component" value="Unassembled WGS sequence"/>
</dbReference>
<name>U6L0F0_EIMTE</name>
<evidence type="ECO:0000313" key="2">
    <source>
        <dbReference type="Proteomes" id="UP000030747"/>
    </source>
</evidence>
<feature type="non-terminal residue" evidence="1">
    <location>
        <position position="1"/>
    </location>
</feature>
<sequence>ELPLKEPIRCVRLLAGFGFNEPGNPHHDICRSWTEAAAAGLKEPRPPEAGS</sequence>
<proteinExistence type="predicted"/>
<protein>
    <submittedName>
        <fullName evidence="1">Uncharacterized protein</fullName>
    </submittedName>
</protein>
<evidence type="ECO:0000313" key="1">
    <source>
        <dbReference type="EMBL" id="CDJ43887.1"/>
    </source>
</evidence>
<dbReference type="RefSeq" id="XP_013234636.1">
    <property type="nucleotide sequence ID" value="XM_013379182.1"/>
</dbReference>
<dbReference type="VEuPathDB" id="ToxoDB:ETH_00025095"/>
<dbReference type="GeneID" id="25254129"/>
<dbReference type="AlphaFoldDB" id="U6L0F0"/>
<dbReference type="EMBL" id="HG676306">
    <property type="protein sequence ID" value="CDJ43887.1"/>
    <property type="molecule type" value="Genomic_DNA"/>
</dbReference>
<organism evidence="1 2">
    <name type="scientific">Eimeria tenella</name>
    <name type="common">Coccidian parasite</name>
    <dbReference type="NCBI Taxonomy" id="5802"/>
    <lineage>
        <taxon>Eukaryota</taxon>
        <taxon>Sar</taxon>
        <taxon>Alveolata</taxon>
        <taxon>Apicomplexa</taxon>
        <taxon>Conoidasida</taxon>
        <taxon>Coccidia</taxon>
        <taxon>Eucoccidiorida</taxon>
        <taxon>Eimeriorina</taxon>
        <taxon>Eimeriidae</taxon>
        <taxon>Eimeria</taxon>
    </lineage>
</organism>